<dbReference type="Pfam" id="PF00534">
    <property type="entry name" value="Glycos_transf_1"/>
    <property type="match status" value="1"/>
</dbReference>
<protein>
    <submittedName>
        <fullName evidence="3">Glycosyltransferase family 1 protein</fullName>
    </submittedName>
</protein>
<accession>A0ABR9TGQ3</accession>
<dbReference type="PANTHER" id="PTHR46401:SF2">
    <property type="entry name" value="GLYCOSYLTRANSFERASE WBBK-RELATED"/>
    <property type="match status" value="1"/>
</dbReference>
<feature type="domain" description="Glycosyl transferase family 1" evidence="2">
    <location>
        <begin position="203"/>
        <end position="358"/>
    </location>
</feature>
<evidence type="ECO:0000256" key="1">
    <source>
        <dbReference type="ARBA" id="ARBA00022679"/>
    </source>
</evidence>
<comment type="caution">
    <text evidence="3">The sequence shown here is derived from an EMBL/GenBank/DDBJ whole genome shotgun (WGS) entry which is preliminary data.</text>
</comment>
<organism evidence="3 4">
    <name type="scientific">Flavobacterium hungaricum</name>
    <dbReference type="NCBI Taxonomy" id="2082725"/>
    <lineage>
        <taxon>Bacteria</taxon>
        <taxon>Pseudomonadati</taxon>
        <taxon>Bacteroidota</taxon>
        <taxon>Flavobacteriia</taxon>
        <taxon>Flavobacteriales</taxon>
        <taxon>Flavobacteriaceae</taxon>
        <taxon>Flavobacterium</taxon>
    </lineage>
</organism>
<dbReference type="SUPFAM" id="SSF53756">
    <property type="entry name" value="UDP-Glycosyltransferase/glycogen phosphorylase"/>
    <property type="match status" value="1"/>
</dbReference>
<keyword evidence="4" id="KW-1185">Reference proteome</keyword>
<evidence type="ECO:0000313" key="3">
    <source>
        <dbReference type="EMBL" id="MBE8724543.1"/>
    </source>
</evidence>
<evidence type="ECO:0000259" key="2">
    <source>
        <dbReference type="Pfam" id="PF00534"/>
    </source>
</evidence>
<gene>
    <name evidence="3" type="ORF">C4F50_06225</name>
</gene>
<dbReference type="PANTHER" id="PTHR46401">
    <property type="entry name" value="GLYCOSYLTRANSFERASE WBBK-RELATED"/>
    <property type="match status" value="1"/>
</dbReference>
<evidence type="ECO:0000313" key="4">
    <source>
        <dbReference type="Proteomes" id="UP000640614"/>
    </source>
</evidence>
<dbReference type="Gene3D" id="3.40.50.2000">
    <property type="entry name" value="Glycogen Phosphorylase B"/>
    <property type="match status" value="2"/>
</dbReference>
<dbReference type="Proteomes" id="UP000640614">
    <property type="component" value="Unassembled WGS sequence"/>
</dbReference>
<dbReference type="CDD" id="cd03809">
    <property type="entry name" value="GT4_MtfB-like"/>
    <property type="match status" value="1"/>
</dbReference>
<proteinExistence type="predicted"/>
<sequence length="379" mass="42856">MISKLILIGNYKPDKQFSMLIFEGLMADGYKKAKLQVNVIRPREICRKLGFNKPILIKWLAYSDKFLLFPIELFLIRSLHFVLLKKVNYHICDHSNAFYLNFLPKNKTIITCHDVLAIRAGLGFAGTYCSATKSGKILQKIILKALSGANKLVAVSEFTLNQLIEIDTKPNINKKWICIHNALSEKFVPLSADQIKEELTNFQQLKNKAIILHVGSDLERKNRKLLIHMIHELQNDWDGLLVLAGEALGAELLELIQKLNVSDRIVHINSPSNKEIIALYSMCEAMIFPSYSEGFGWPIIEAQACGAPVITSNKAPMMSEVGGKAALYADPDNAAAFANQFLKIKNKAFRNQIIKFGYENAKRFDFDTTVHKYIELINN</sequence>
<dbReference type="RefSeq" id="WP_193845526.1">
    <property type="nucleotide sequence ID" value="NZ_PRDM01000001.1"/>
</dbReference>
<dbReference type="InterPro" id="IPR001296">
    <property type="entry name" value="Glyco_trans_1"/>
</dbReference>
<dbReference type="EMBL" id="PRDM01000001">
    <property type="protein sequence ID" value="MBE8724543.1"/>
    <property type="molecule type" value="Genomic_DNA"/>
</dbReference>
<keyword evidence="1" id="KW-0808">Transferase</keyword>
<name>A0ABR9TGQ3_9FLAO</name>
<reference evidence="3 4" key="1">
    <citation type="submission" date="2018-07" db="EMBL/GenBank/DDBJ databases">
        <title>Genome assembly of strain KB82.</title>
        <authorList>
            <person name="Kukolya J."/>
            <person name="Horvath B."/>
            <person name="Nagy I."/>
            <person name="Toth A."/>
        </authorList>
    </citation>
    <scope>NUCLEOTIDE SEQUENCE [LARGE SCALE GENOMIC DNA]</scope>
    <source>
        <strain evidence="3 4">Kb82</strain>
    </source>
</reference>